<evidence type="ECO:0000259" key="7">
    <source>
        <dbReference type="PROSITE" id="PS50977"/>
    </source>
</evidence>
<name>A0A366I6H7_9GAMM</name>
<dbReference type="FunFam" id="1.10.10.60:FF:000141">
    <property type="entry name" value="TetR family transcriptional regulator"/>
    <property type="match status" value="1"/>
</dbReference>
<accession>A0A366I6H7</accession>
<dbReference type="PROSITE" id="PS01081">
    <property type="entry name" value="HTH_TETR_1"/>
    <property type="match status" value="1"/>
</dbReference>
<dbReference type="InterPro" id="IPR009057">
    <property type="entry name" value="Homeodomain-like_sf"/>
</dbReference>
<dbReference type="GO" id="GO:0000976">
    <property type="term" value="F:transcription cis-regulatory region binding"/>
    <property type="evidence" value="ECO:0007669"/>
    <property type="project" value="TreeGrafter"/>
</dbReference>
<dbReference type="EMBL" id="QNRY01000011">
    <property type="protein sequence ID" value="RBP63497.1"/>
    <property type="molecule type" value="Genomic_DNA"/>
</dbReference>
<keyword evidence="9" id="KW-1185">Reference proteome</keyword>
<organism evidence="8 9">
    <name type="scientific">Brenneria salicis ATCC 15712 = DSM 30166</name>
    <dbReference type="NCBI Taxonomy" id="714314"/>
    <lineage>
        <taxon>Bacteria</taxon>
        <taxon>Pseudomonadati</taxon>
        <taxon>Pseudomonadota</taxon>
        <taxon>Gammaproteobacteria</taxon>
        <taxon>Enterobacterales</taxon>
        <taxon>Pectobacteriaceae</taxon>
        <taxon>Brenneria</taxon>
    </lineage>
</organism>
<keyword evidence="2 4" id="KW-0238">DNA-binding</keyword>
<keyword evidence="5" id="KW-0175">Coiled coil</keyword>
<dbReference type="RefSeq" id="WP_113865849.1">
    <property type="nucleotide sequence ID" value="NZ_AGJP01000001.1"/>
</dbReference>
<feature type="DNA-binding region" description="H-T-H motif" evidence="4">
    <location>
        <begin position="50"/>
        <end position="69"/>
    </location>
</feature>
<feature type="domain" description="HTH tetR-type" evidence="7">
    <location>
        <begin position="27"/>
        <end position="87"/>
    </location>
</feature>
<keyword evidence="1" id="KW-0805">Transcription regulation</keyword>
<dbReference type="AlphaFoldDB" id="A0A366I6H7"/>
<evidence type="ECO:0000256" key="3">
    <source>
        <dbReference type="ARBA" id="ARBA00023163"/>
    </source>
</evidence>
<dbReference type="InterPro" id="IPR001647">
    <property type="entry name" value="HTH_TetR"/>
</dbReference>
<proteinExistence type="predicted"/>
<evidence type="ECO:0000256" key="5">
    <source>
        <dbReference type="SAM" id="Coils"/>
    </source>
</evidence>
<dbReference type="PROSITE" id="PS50977">
    <property type="entry name" value="HTH_TETR_2"/>
    <property type="match status" value="1"/>
</dbReference>
<dbReference type="InterPro" id="IPR023772">
    <property type="entry name" value="DNA-bd_HTH_TetR-type_CS"/>
</dbReference>
<keyword evidence="3" id="KW-0804">Transcription</keyword>
<reference evidence="8 9" key="1">
    <citation type="submission" date="2018-06" db="EMBL/GenBank/DDBJ databases">
        <title>Genomic Encyclopedia of Type Strains, Phase IV (KMG-IV): sequencing the most valuable type-strain genomes for metagenomic binning, comparative biology and taxonomic classification.</title>
        <authorList>
            <person name="Goeker M."/>
        </authorList>
    </citation>
    <scope>NUCLEOTIDE SEQUENCE [LARGE SCALE GENOMIC DNA]</scope>
    <source>
        <strain evidence="8 9">DSM 30166</strain>
    </source>
</reference>
<comment type="caution">
    <text evidence="8">The sequence shown here is derived from an EMBL/GenBank/DDBJ whole genome shotgun (WGS) entry which is preliminary data.</text>
</comment>
<protein>
    <submittedName>
        <fullName evidence="8">TetR family transcriptional regulator</fullName>
    </submittedName>
</protein>
<feature type="coiled-coil region" evidence="5">
    <location>
        <begin position="185"/>
        <end position="212"/>
    </location>
</feature>
<dbReference type="InterPro" id="IPR050109">
    <property type="entry name" value="HTH-type_TetR-like_transc_reg"/>
</dbReference>
<dbReference type="GO" id="GO:0003700">
    <property type="term" value="F:DNA-binding transcription factor activity"/>
    <property type="evidence" value="ECO:0007669"/>
    <property type="project" value="TreeGrafter"/>
</dbReference>
<evidence type="ECO:0000256" key="1">
    <source>
        <dbReference type="ARBA" id="ARBA00023015"/>
    </source>
</evidence>
<sequence length="218" mass="24379">MKKKNPSASLPEVDPNKKKKRTRLPLEVRRRQILDAALTEFNALGFTAASISRIACRAGISKANVYVHFASKDDIFETLLEQLMSRSESNWNLLRDVENADELVERLIDFAYGGLTDDTIAIARLLITEGHRVPHLLAKWGAGNMQGRKDRQALIDGYVAAGVVKPSPLTENFSVVMAPVVYSAVAQMVMDKEKAQREVQAVKETHRKLLTLLLRPDE</sequence>
<evidence type="ECO:0000256" key="2">
    <source>
        <dbReference type="ARBA" id="ARBA00023125"/>
    </source>
</evidence>
<dbReference type="PANTHER" id="PTHR30055:SF234">
    <property type="entry name" value="HTH-TYPE TRANSCRIPTIONAL REGULATOR BETI"/>
    <property type="match status" value="1"/>
</dbReference>
<evidence type="ECO:0000256" key="6">
    <source>
        <dbReference type="SAM" id="MobiDB-lite"/>
    </source>
</evidence>
<dbReference type="PRINTS" id="PR00455">
    <property type="entry name" value="HTHTETR"/>
</dbReference>
<gene>
    <name evidence="8" type="ORF">DES54_11110</name>
</gene>
<dbReference type="OrthoDB" id="8535430at2"/>
<dbReference type="PANTHER" id="PTHR30055">
    <property type="entry name" value="HTH-TYPE TRANSCRIPTIONAL REGULATOR RUTR"/>
    <property type="match status" value="1"/>
</dbReference>
<dbReference type="Pfam" id="PF00440">
    <property type="entry name" value="TetR_N"/>
    <property type="match status" value="1"/>
</dbReference>
<evidence type="ECO:0000313" key="9">
    <source>
        <dbReference type="Proteomes" id="UP000253046"/>
    </source>
</evidence>
<evidence type="ECO:0000256" key="4">
    <source>
        <dbReference type="PROSITE-ProRule" id="PRU00335"/>
    </source>
</evidence>
<evidence type="ECO:0000313" key="8">
    <source>
        <dbReference type="EMBL" id="RBP63497.1"/>
    </source>
</evidence>
<dbReference type="Gene3D" id="1.10.357.10">
    <property type="entry name" value="Tetracycline Repressor, domain 2"/>
    <property type="match status" value="1"/>
</dbReference>
<dbReference type="Proteomes" id="UP000253046">
    <property type="component" value="Unassembled WGS sequence"/>
</dbReference>
<feature type="region of interest" description="Disordered" evidence="6">
    <location>
        <begin position="1"/>
        <end position="21"/>
    </location>
</feature>
<dbReference type="SUPFAM" id="SSF46689">
    <property type="entry name" value="Homeodomain-like"/>
    <property type="match status" value="1"/>
</dbReference>